<dbReference type="AlphaFoldDB" id="A0A517MVA3"/>
<comment type="similarity">
    <text evidence="1">Belongs to the sulfatase family.</text>
</comment>
<dbReference type="InterPro" id="IPR017850">
    <property type="entry name" value="Alkaline_phosphatase_core_sf"/>
</dbReference>
<feature type="domain" description="Sulfatase N-terminal" evidence="3">
    <location>
        <begin position="59"/>
        <end position="339"/>
    </location>
</feature>
<gene>
    <name evidence="4" type="ORF">HG15A2_20940</name>
</gene>
<evidence type="ECO:0000313" key="5">
    <source>
        <dbReference type="Proteomes" id="UP000319852"/>
    </source>
</evidence>
<keyword evidence="2 4" id="KW-0378">Hydrolase</keyword>
<proteinExistence type="inferred from homology"/>
<accession>A0A517MVA3</accession>
<dbReference type="Gene3D" id="3.40.720.10">
    <property type="entry name" value="Alkaline Phosphatase, subunit A"/>
    <property type="match status" value="1"/>
</dbReference>
<dbReference type="PANTHER" id="PTHR42693">
    <property type="entry name" value="ARYLSULFATASE FAMILY MEMBER"/>
    <property type="match status" value="1"/>
</dbReference>
<dbReference type="CDD" id="cd16027">
    <property type="entry name" value="SGSH"/>
    <property type="match status" value="1"/>
</dbReference>
<evidence type="ECO:0000313" key="4">
    <source>
        <dbReference type="EMBL" id="QDS98809.1"/>
    </source>
</evidence>
<dbReference type="SUPFAM" id="SSF53649">
    <property type="entry name" value="Alkaline phosphatase-like"/>
    <property type="match status" value="1"/>
</dbReference>
<dbReference type="Proteomes" id="UP000319852">
    <property type="component" value="Chromosome"/>
</dbReference>
<evidence type="ECO:0000259" key="3">
    <source>
        <dbReference type="Pfam" id="PF00884"/>
    </source>
</evidence>
<name>A0A517MVA3_9BACT</name>
<evidence type="ECO:0000256" key="2">
    <source>
        <dbReference type="ARBA" id="ARBA00022801"/>
    </source>
</evidence>
<dbReference type="InterPro" id="IPR000917">
    <property type="entry name" value="Sulfatase_N"/>
</dbReference>
<dbReference type="EMBL" id="CP036263">
    <property type="protein sequence ID" value="QDS98809.1"/>
    <property type="molecule type" value="Genomic_DNA"/>
</dbReference>
<organism evidence="4 5">
    <name type="scientific">Adhaeretor mobilis</name>
    <dbReference type="NCBI Taxonomy" id="1930276"/>
    <lineage>
        <taxon>Bacteria</taxon>
        <taxon>Pseudomonadati</taxon>
        <taxon>Planctomycetota</taxon>
        <taxon>Planctomycetia</taxon>
        <taxon>Pirellulales</taxon>
        <taxon>Lacipirellulaceae</taxon>
        <taxon>Adhaeretor</taxon>
    </lineage>
</organism>
<dbReference type="InterPro" id="IPR050738">
    <property type="entry name" value="Sulfatase"/>
</dbReference>
<dbReference type="GO" id="GO:0004065">
    <property type="term" value="F:arylsulfatase activity"/>
    <property type="evidence" value="ECO:0007669"/>
    <property type="project" value="UniProtKB-EC"/>
</dbReference>
<dbReference type="EC" id="3.1.6.1" evidence="4"/>
<sequence length="531" mass="60024">MNCSRTLTKLMQRPLLSNGLPLGIFSARKCSLLVYCKHVTTCVFLLCLIAAQSHAVQRPNVLMIVSEDNGPELGCYGDPYVHTPFLDKLAEEGVRFQNAYVPQAGCSQSRAALLTGLYPHQNGQIGLATWKFHMYREDAPNLVRSLKAAGYHTGMIGKLHVKPESAFPFDVHKIPSSNFKRKKLGDYAKYANEFFQQGDKPFFLSVNYPDAHRPFLDSVAGLPKHPLKAEDIKPLAYMGLDSSALRAETASYYNSMSRLDALIGQLLAALQRSGKAGNTLVIYLGDHGADLLRGKRTSYEGGVRIPLIVRWPGRILTQQVREELVSTLDLMPTILAAAKAEPIANLPGRSLLPLLRDEETQWRQYLYTEFHTHSAHNYYPQRTVRNARYKLVHNLMAGRENPGYDFTANHFIPELANELDSASPIVRAAYQLMKSPPKYELYDLQSDPYEFEDLSTVAEQSPVLDELKSKLDAWRHRTNDPLLNRDNLERLKEQIDASMVDGNPQKERVELTYEDYFFSNLQSKNNSETKK</sequence>
<reference evidence="4 5" key="1">
    <citation type="submission" date="2019-02" db="EMBL/GenBank/DDBJ databases">
        <title>Deep-cultivation of Planctomycetes and their phenomic and genomic characterization uncovers novel biology.</title>
        <authorList>
            <person name="Wiegand S."/>
            <person name="Jogler M."/>
            <person name="Boedeker C."/>
            <person name="Pinto D."/>
            <person name="Vollmers J."/>
            <person name="Rivas-Marin E."/>
            <person name="Kohn T."/>
            <person name="Peeters S.H."/>
            <person name="Heuer A."/>
            <person name="Rast P."/>
            <person name="Oberbeckmann S."/>
            <person name="Bunk B."/>
            <person name="Jeske O."/>
            <person name="Meyerdierks A."/>
            <person name="Storesund J.E."/>
            <person name="Kallscheuer N."/>
            <person name="Luecker S."/>
            <person name="Lage O.M."/>
            <person name="Pohl T."/>
            <person name="Merkel B.J."/>
            <person name="Hornburger P."/>
            <person name="Mueller R.-W."/>
            <person name="Bruemmer F."/>
            <person name="Labrenz M."/>
            <person name="Spormann A.M."/>
            <person name="Op den Camp H."/>
            <person name="Overmann J."/>
            <person name="Amann R."/>
            <person name="Jetten M.S.M."/>
            <person name="Mascher T."/>
            <person name="Medema M.H."/>
            <person name="Devos D.P."/>
            <person name="Kaster A.-K."/>
            <person name="Ovreas L."/>
            <person name="Rohde M."/>
            <person name="Galperin M.Y."/>
            <person name="Jogler C."/>
        </authorList>
    </citation>
    <scope>NUCLEOTIDE SEQUENCE [LARGE SCALE GENOMIC DNA]</scope>
    <source>
        <strain evidence="4 5">HG15A2</strain>
    </source>
</reference>
<evidence type="ECO:0000256" key="1">
    <source>
        <dbReference type="ARBA" id="ARBA00008779"/>
    </source>
</evidence>
<dbReference type="OrthoDB" id="9762324at2"/>
<dbReference type="Pfam" id="PF00884">
    <property type="entry name" value="Sulfatase"/>
    <property type="match status" value="1"/>
</dbReference>
<protein>
    <submittedName>
        <fullName evidence="4">Arylsulfatase</fullName>
        <ecNumber evidence="4">3.1.6.1</ecNumber>
    </submittedName>
</protein>
<keyword evidence="5" id="KW-1185">Reference proteome</keyword>
<dbReference type="PANTHER" id="PTHR42693:SF53">
    <property type="entry name" value="ENDO-4-O-SULFATASE"/>
    <property type="match status" value="1"/>
</dbReference>
<dbReference type="KEGG" id="amob:HG15A2_20940"/>